<evidence type="ECO:0000256" key="5">
    <source>
        <dbReference type="ARBA" id="ARBA00022694"/>
    </source>
</evidence>
<evidence type="ECO:0000256" key="4">
    <source>
        <dbReference type="ARBA" id="ARBA00022643"/>
    </source>
</evidence>
<dbReference type="Pfam" id="PF01207">
    <property type="entry name" value="Dus"/>
    <property type="match status" value="1"/>
</dbReference>
<keyword evidence="6" id="KW-0521">NADP</keyword>
<name>A0A382F9N0_9ZZZZ</name>
<organism evidence="10">
    <name type="scientific">marine metagenome</name>
    <dbReference type="NCBI Taxonomy" id="408172"/>
    <lineage>
        <taxon>unclassified sequences</taxon>
        <taxon>metagenomes</taxon>
        <taxon>ecological metagenomes</taxon>
    </lineage>
</organism>
<dbReference type="PIRSF" id="PIRSF006621">
    <property type="entry name" value="Dus"/>
    <property type="match status" value="1"/>
</dbReference>
<keyword evidence="2" id="KW-0820">tRNA-binding</keyword>
<evidence type="ECO:0000259" key="9">
    <source>
        <dbReference type="Pfam" id="PF01207"/>
    </source>
</evidence>
<reference evidence="10" key="1">
    <citation type="submission" date="2018-05" db="EMBL/GenBank/DDBJ databases">
        <authorList>
            <person name="Lanie J.A."/>
            <person name="Ng W.-L."/>
            <person name="Kazmierczak K.M."/>
            <person name="Andrzejewski T.M."/>
            <person name="Davidsen T.M."/>
            <person name="Wayne K.J."/>
            <person name="Tettelin H."/>
            <person name="Glass J.I."/>
            <person name="Rusch D."/>
            <person name="Podicherti R."/>
            <person name="Tsui H.-C.T."/>
            <person name="Winkler M.E."/>
        </authorList>
    </citation>
    <scope>NUCLEOTIDE SEQUENCE</scope>
</reference>
<accession>A0A382F9N0</accession>
<dbReference type="CDD" id="cd02801">
    <property type="entry name" value="DUS_like_FMN"/>
    <property type="match status" value="1"/>
</dbReference>
<evidence type="ECO:0000256" key="1">
    <source>
        <dbReference type="ARBA" id="ARBA00001917"/>
    </source>
</evidence>
<keyword evidence="8" id="KW-0560">Oxidoreductase</keyword>
<proteinExistence type="predicted"/>
<keyword evidence="4" id="KW-0288">FMN</keyword>
<evidence type="ECO:0000256" key="7">
    <source>
        <dbReference type="ARBA" id="ARBA00022884"/>
    </source>
</evidence>
<dbReference type="InterPro" id="IPR013785">
    <property type="entry name" value="Aldolase_TIM"/>
</dbReference>
<dbReference type="InterPro" id="IPR035587">
    <property type="entry name" value="DUS-like_FMN-bd"/>
</dbReference>
<keyword evidence="3" id="KW-0285">Flavoprotein</keyword>
<keyword evidence="5" id="KW-0819">tRNA processing</keyword>
<dbReference type="GO" id="GO:0000049">
    <property type="term" value="F:tRNA binding"/>
    <property type="evidence" value="ECO:0007669"/>
    <property type="project" value="UniProtKB-KW"/>
</dbReference>
<dbReference type="PROSITE" id="PS01136">
    <property type="entry name" value="UPF0034"/>
    <property type="match status" value="1"/>
</dbReference>
<comment type="cofactor">
    <cofactor evidence="1">
        <name>FMN</name>
        <dbReference type="ChEBI" id="CHEBI:58210"/>
    </cofactor>
</comment>
<evidence type="ECO:0000256" key="8">
    <source>
        <dbReference type="ARBA" id="ARBA00023002"/>
    </source>
</evidence>
<dbReference type="GO" id="GO:0017150">
    <property type="term" value="F:tRNA dihydrouridine synthase activity"/>
    <property type="evidence" value="ECO:0007669"/>
    <property type="project" value="InterPro"/>
</dbReference>
<sequence length="328" mass="37664">MNINPRKFCVAPMMGFTTPYARKLYRILSKRAFLFTEMVPSKTMLYSKTRDLIIENSGENPVALQVGGAEPHELAECTKIAKNYNYDEINLNVGCPSKAVQKGRFGACLMNEKVLVRNCLEAMIESADIEVSIKCRIGIGKEFNYDFFCDFIDEIIKSGVSIVYIHARNAILSGLTTKNNRTVPPLNYDFVTKIKKEYPYIQFILNGGIDSIEKALPLSKIHDGIMIGRLIQNNPFSLSNVDHLFYKTTTETKINEKIILEYFQYIKKRLHKDSMFRLLSPLLNIFFGLPNNKKFKTEIQSIMKSKKIDALKSLFLQFIDKKQVNFNF</sequence>
<dbReference type="GO" id="GO:0050660">
    <property type="term" value="F:flavin adenine dinucleotide binding"/>
    <property type="evidence" value="ECO:0007669"/>
    <property type="project" value="InterPro"/>
</dbReference>
<feature type="domain" description="DUS-like FMN-binding" evidence="9">
    <location>
        <begin position="10"/>
        <end position="308"/>
    </location>
</feature>
<evidence type="ECO:0000256" key="2">
    <source>
        <dbReference type="ARBA" id="ARBA00022555"/>
    </source>
</evidence>
<dbReference type="NCBIfam" id="NF008774">
    <property type="entry name" value="PRK11815.1"/>
    <property type="match status" value="1"/>
</dbReference>
<dbReference type="InterPro" id="IPR018517">
    <property type="entry name" value="tRNA_hU_synthase_CS"/>
</dbReference>
<evidence type="ECO:0000256" key="3">
    <source>
        <dbReference type="ARBA" id="ARBA00022630"/>
    </source>
</evidence>
<dbReference type="PANTHER" id="PTHR42907">
    <property type="entry name" value="FMN-LINKED OXIDOREDUCTASES SUPERFAMILY PROTEIN"/>
    <property type="match status" value="1"/>
</dbReference>
<evidence type="ECO:0000256" key="6">
    <source>
        <dbReference type="ARBA" id="ARBA00022857"/>
    </source>
</evidence>
<dbReference type="AlphaFoldDB" id="A0A382F9N0"/>
<keyword evidence="7" id="KW-0694">RNA-binding</keyword>
<dbReference type="PANTHER" id="PTHR42907:SF1">
    <property type="entry name" value="FMN-LINKED OXIDOREDUCTASES SUPERFAMILY PROTEIN"/>
    <property type="match status" value="1"/>
</dbReference>
<evidence type="ECO:0000313" key="10">
    <source>
        <dbReference type="EMBL" id="SVB58913.1"/>
    </source>
</evidence>
<protein>
    <recommendedName>
        <fullName evidence="9">DUS-like FMN-binding domain-containing protein</fullName>
    </recommendedName>
</protein>
<dbReference type="Gene3D" id="3.20.20.70">
    <property type="entry name" value="Aldolase class I"/>
    <property type="match status" value="1"/>
</dbReference>
<dbReference type="InterPro" id="IPR004653">
    <property type="entry name" value="DusA"/>
</dbReference>
<dbReference type="SUPFAM" id="SSF51395">
    <property type="entry name" value="FMN-linked oxidoreductases"/>
    <property type="match status" value="1"/>
</dbReference>
<dbReference type="InterPro" id="IPR001269">
    <property type="entry name" value="DUS_fam"/>
</dbReference>
<gene>
    <name evidence="10" type="ORF">METZ01_LOCUS211767</name>
</gene>
<dbReference type="EMBL" id="UINC01048415">
    <property type="protein sequence ID" value="SVB58913.1"/>
    <property type="molecule type" value="Genomic_DNA"/>
</dbReference>